<sequence>MIKDYIIIGAGPAGLQLGYLMQQSSADYLILESGSGVGSFFKQYPRHRQLISINKKYTGDTDLERNLRSDWNSLLNNHNLQFPDYSSRYFPSADTFVTYLEDFHQQHQINVLFDQTVDRIEKTDVFTIHCSNGQTYQCRALIVATGVSQENVPDIPGIELCERYSNTIIEPMDYVNQRVLIIGKGNSAFETADNLIETTAYIHVAGRSSIRLAWQTHYVGHLRAVNNNLLDTYQLKSQNAILDGEVVSVEKLDNEYKVIFSFSRSNEVHKTLYYDRVICCTGFRFNADIFATSCRPNMTIHDRFPEMNSQWESVNVPDLYFAGTLMQQRDFKKSTCGFVHGFRYAVRSLFHILNLRYQNLPLPTHTLPLNATLLASFIAERINRTSALWQQFEFMCDSVLLDQQGCHYIEELPVAFCHDTFGRESKNYISIALEYGPDHDKVDPFNIDINRVSQDDHENALNAQYLHPVLRFYYQGKHVSTHHMAENLENEWNRYESHVIPLQQYLSSCLQLVTGTEVPDTAEA</sequence>
<dbReference type="GO" id="GO:0050660">
    <property type="term" value="F:flavin adenine dinucleotide binding"/>
    <property type="evidence" value="ECO:0007669"/>
    <property type="project" value="TreeGrafter"/>
</dbReference>
<dbReference type="HOGENOM" id="CLU_014290_1_0_6"/>
<evidence type="ECO:0000313" key="3">
    <source>
        <dbReference type="Proteomes" id="UP000032266"/>
    </source>
</evidence>
<dbReference type="KEGG" id="gsn:YC6258_04792"/>
<dbReference type="EMBL" id="CP007142">
    <property type="protein sequence ID" value="AJQ96824.1"/>
    <property type="molecule type" value="Genomic_DNA"/>
</dbReference>
<evidence type="ECO:0000313" key="2">
    <source>
        <dbReference type="EMBL" id="AJQ96824.1"/>
    </source>
</evidence>
<dbReference type="Pfam" id="PF13738">
    <property type="entry name" value="Pyr_redox_3"/>
    <property type="match status" value="1"/>
</dbReference>
<evidence type="ECO:0000256" key="1">
    <source>
        <dbReference type="ARBA" id="ARBA00023002"/>
    </source>
</evidence>
<dbReference type="InterPro" id="IPR036188">
    <property type="entry name" value="FAD/NAD-bd_sf"/>
</dbReference>
<name>A0A0C5W2C8_9GAMM</name>
<dbReference type="PRINTS" id="PR00368">
    <property type="entry name" value="FADPNR"/>
</dbReference>
<dbReference type="RefSeq" id="WP_044618739.1">
    <property type="nucleotide sequence ID" value="NZ_CP007142.1"/>
</dbReference>
<accession>A0A0C5W2C8</accession>
<organism evidence="2 3">
    <name type="scientific">Gynuella sunshinyii YC6258</name>
    <dbReference type="NCBI Taxonomy" id="1445510"/>
    <lineage>
        <taxon>Bacteria</taxon>
        <taxon>Pseudomonadati</taxon>
        <taxon>Pseudomonadota</taxon>
        <taxon>Gammaproteobacteria</taxon>
        <taxon>Oceanospirillales</taxon>
        <taxon>Saccharospirillaceae</taxon>
        <taxon>Gynuella</taxon>
    </lineage>
</organism>
<dbReference type="PRINTS" id="PR00411">
    <property type="entry name" value="PNDRDTASEI"/>
</dbReference>
<dbReference type="STRING" id="1445510.YC6258_04792"/>
<keyword evidence="3" id="KW-1185">Reference proteome</keyword>
<dbReference type="InterPro" id="IPR050982">
    <property type="entry name" value="Auxin_biosynth/cation_transpt"/>
</dbReference>
<dbReference type="PATRIC" id="fig|1445510.3.peg.4756"/>
<dbReference type="Gene3D" id="3.50.50.60">
    <property type="entry name" value="FAD/NAD(P)-binding domain"/>
    <property type="match status" value="2"/>
</dbReference>
<protein>
    <submittedName>
        <fullName evidence="2">Putative flavoprotein involved in K+ transport</fullName>
    </submittedName>
</protein>
<dbReference type="AlphaFoldDB" id="A0A0C5W2C8"/>
<dbReference type="Proteomes" id="UP000032266">
    <property type="component" value="Chromosome"/>
</dbReference>
<dbReference type="OrthoDB" id="9790219at2"/>
<dbReference type="GO" id="GO:0009851">
    <property type="term" value="P:auxin biosynthetic process"/>
    <property type="evidence" value="ECO:0007669"/>
    <property type="project" value="TreeGrafter"/>
</dbReference>
<dbReference type="SUPFAM" id="SSF51905">
    <property type="entry name" value="FAD/NAD(P)-binding domain"/>
    <property type="match status" value="1"/>
</dbReference>
<dbReference type="GO" id="GO:0004497">
    <property type="term" value="F:monooxygenase activity"/>
    <property type="evidence" value="ECO:0007669"/>
    <property type="project" value="TreeGrafter"/>
</dbReference>
<dbReference type="PANTHER" id="PTHR43539:SF38">
    <property type="entry name" value="INDOLE-3-PYRUVATE MONOOXYGENASE YUCCA6"/>
    <property type="match status" value="1"/>
</dbReference>
<keyword evidence="1" id="KW-0560">Oxidoreductase</keyword>
<gene>
    <name evidence="2" type="ORF">YC6258_04792</name>
</gene>
<proteinExistence type="predicted"/>
<dbReference type="PANTHER" id="PTHR43539">
    <property type="entry name" value="FLAVIN-BINDING MONOOXYGENASE-LIKE PROTEIN (AFU_ORTHOLOGUE AFUA_4G09220)"/>
    <property type="match status" value="1"/>
</dbReference>
<reference evidence="2 3" key="1">
    <citation type="submission" date="2014-01" db="EMBL/GenBank/DDBJ databases">
        <title>Full genme sequencing of cellulolytic bacterium Gynuella sunshinyii YC6258T gen. nov., sp. nov.</title>
        <authorList>
            <person name="Khan H."/>
            <person name="Chung E.J."/>
            <person name="Chung Y.R."/>
        </authorList>
    </citation>
    <scope>NUCLEOTIDE SEQUENCE [LARGE SCALE GENOMIC DNA]</scope>
    <source>
        <strain evidence="2 3">YC6258</strain>
    </source>
</reference>